<organism evidence="1">
    <name type="scientific">Arundo donax</name>
    <name type="common">Giant reed</name>
    <name type="synonym">Donax arundinaceus</name>
    <dbReference type="NCBI Taxonomy" id="35708"/>
    <lineage>
        <taxon>Eukaryota</taxon>
        <taxon>Viridiplantae</taxon>
        <taxon>Streptophyta</taxon>
        <taxon>Embryophyta</taxon>
        <taxon>Tracheophyta</taxon>
        <taxon>Spermatophyta</taxon>
        <taxon>Magnoliopsida</taxon>
        <taxon>Liliopsida</taxon>
        <taxon>Poales</taxon>
        <taxon>Poaceae</taxon>
        <taxon>PACMAD clade</taxon>
        <taxon>Arundinoideae</taxon>
        <taxon>Arundineae</taxon>
        <taxon>Arundo</taxon>
    </lineage>
</organism>
<accession>A0A0A9C4P7</accession>
<dbReference type="AlphaFoldDB" id="A0A0A9C4P7"/>
<proteinExistence type="predicted"/>
<sequence length="63" mass="7175">MLDTEQGATRGFSSKLCTSSLQVEFIDEERKFVLICIFISCQVLGLSRAFKVFHQLKHDSAKH</sequence>
<evidence type="ECO:0000313" key="1">
    <source>
        <dbReference type="EMBL" id="JAD68370.1"/>
    </source>
</evidence>
<protein>
    <submittedName>
        <fullName evidence="1">Uncharacterized protein</fullName>
    </submittedName>
</protein>
<reference evidence="1" key="1">
    <citation type="submission" date="2014-09" db="EMBL/GenBank/DDBJ databases">
        <authorList>
            <person name="Magalhaes I.L.F."/>
            <person name="Oliveira U."/>
            <person name="Santos F.R."/>
            <person name="Vidigal T.H.D.A."/>
            <person name="Brescovit A.D."/>
            <person name="Santos A.J."/>
        </authorList>
    </citation>
    <scope>NUCLEOTIDE SEQUENCE</scope>
    <source>
        <tissue evidence="1">Shoot tissue taken approximately 20 cm above the soil surface</tissue>
    </source>
</reference>
<reference evidence="1" key="2">
    <citation type="journal article" date="2015" name="Data Brief">
        <title>Shoot transcriptome of the giant reed, Arundo donax.</title>
        <authorList>
            <person name="Barrero R.A."/>
            <person name="Guerrero F.D."/>
            <person name="Moolhuijzen P."/>
            <person name="Goolsby J.A."/>
            <person name="Tidwell J."/>
            <person name="Bellgard S.E."/>
            <person name="Bellgard M.I."/>
        </authorList>
    </citation>
    <scope>NUCLEOTIDE SEQUENCE</scope>
    <source>
        <tissue evidence="1">Shoot tissue taken approximately 20 cm above the soil surface</tissue>
    </source>
</reference>
<dbReference type="EMBL" id="GBRH01229525">
    <property type="protein sequence ID" value="JAD68370.1"/>
    <property type="molecule type" value="Transcribed_RNA"/>
</dbReference>
<name>A0A0A9C4P7_ARUDO</name>